<dbReference type="AlphaFoldDB" id="A0A852V6V7"/>
<evidence type="ECO:0000313" key="2">
    <source>
        <dbReference type="EMBL" id="NYF42091.1"/>
    </source>
</evidence>
<protein>
    <submittedName>
        <fullName evidence="2">Uncharacterized protein</fullName>
    </submittedName>
</protein>
<name>A0A852V6V7_9ACTN</name>
<feature type="region of interest" description="Disordered" evidence="1">
    <location>
        <begin position="40"/>
        <end position="60"/>
    </location>
</feature>
<feature type="compositionally biased region" description="Basic and acidic residues" evidence="1">
    <location>
        <begin position="40"/>
        <end position="54"/>
    </location>
</feature>
<dbReference type="RefSeq" id="WP_179824402.1">
    <property type="nucleotide sequence ID" value="NZ_JACCCO010000002.1"/>
</dbReference>
<accession>A0A852V6V7</accession>
<feature type="region of interest" description="Disordered" evidence="1">
    <location>
        <begin position="1"/>
        <end position="20"/>
    </location>
</feature>
<comment type="caution">
    <text evidence="2">The sequence shown here is derived from an EMBL/GenBank/DDBJ whole genome shotgun (WGS) entry which is preliminary data.</text>
</comment>
<dbReference type="Proteomes" id="UP000576393">
    <property type="component" value="Unassembled WGS sequence"/>
</dbReference>
<organism evidence="2 3">
    <name type="scientific">Streptosporangium sandarakinum</name>
    <dbReference type="NCBI Taxonomy" id="1260955"/>
    <lineage>
        <taxon>Bacteria</taxon>
        <taxon>Bacillati</taxon>
        <taxon>Actinomycetota</taxon>
        <taxon>Actinomycetes</taxon>
        <taxon>Streptosporangiales</taxon>
        <taxon>Streptosporangiaceae</taxon>
        <taxon>Streptosporangium</taxon>
    </lineage>
</organism>
<proteinExistence type="predicted"/>
<dbReference type="EMBL" id="JACCCO010000002">
    <property type="protein sequence ID" value="NYF42091.1"/>
    <property type="molecule type" value="Genomic_DNA"/>
</dbReference>
<sequence>MTFDDDVRNGASAGQFDEPRLPKHLAALVGALQGPPDLGANHDDYLTYPHREESGGAVTA</sequence>
<reference evidence="2 3" key="1">
    <citation type="submission" date="2020-07" db="EMBL/GenBank/DDBJ databases">
        <title>Sequencing the genomes of 1000 actinobacteria strains.</title>
        <authorList>
            <person name="Klenk H.-P."/>
        </authorList>
    </citation>
    <scope>NUCLEOTIDE SEQUENCE [LARGE SCALE GENOMIC DNA]</scope>
    <source>
        <strain evidence="2 3">DSM 45763</strain>
    </source>
</reference>
<evidence type="ECO:0000256" key="1">
    <source>
        <dbReference type="SAM" id="MobiDB-lite"/>
    </source>
</evidence>
<evidence type="ECO:0000313" key="3">
    <source>
        <dbReference type="Proteomes" id="UP000576393"/>
    </source>
</evidence>
<gene>
    <name evidence="2" type="ORF">HDA43_004292</name>
</gene>
<keyword evidence="3" id="KW-1185">Reference proteome</keyword>